<evidence type="ECO:0000256" key="6">
    <source>
        <dbReference type="SAM" id="Phobius"/>
    </source>
</evidence>
<dbReference type="PANTHER" id="PTHR23514">
    <property type="entry name" value="BYPASS OF STOP CODON PROTEIN 6"/>
    <property type="match status" value="1"/>
</dbReference>
<protein>
    <submittedName>
        <fullName evidence="8">MFS transporter</fullName>
    </submittedName>
</protein>
<keyword evidence="9" id="KW-1185">Reference proteome</keyword>
<feature type="transmembrane region" description="Helical" evidence="6">
    <location>
        <begin position="77"/>
        <end position="95"/>
    </location>
</feature>
<dbReference type="Pfam" id="PF07690">
    <property type="entry name" value="MFS_1"/>
    <property type="match status" value="1"/>
</dbReference>
<keyword evidence="5 6" id="KW-0472">Membrane</keyword>
<dbReference type="Gene3D" id="1.20.1250.20">
    <property type="entry name" value="MFS general substrate transporter like domains"/>
    <property type="match status" value="2"/>
</dbReference>
<dbReference type="PANTHER" id="PTHR23514:SF13">
    <property type="entry name" value="INNER MEMBRANE PROTEIN YBJJ"/>
    <property type="match status" value="1"/>
</dbReference>
<keyword evidence="3 6" id="KW-0812">Transmembrane</keyword>
<evidence type="ECO:0000256" key="5">
    <source>
        <dbReference type="ARBA" id="ARBA00023136"/>
    </source>
</evidence>
<evidence type="ECO:0000256" key="2">
    <source>
        <dbReference type="ARBA" id="ARBA00022448"/>
    </source>
</evidence>
<name>A0ABY8EFP5_9FIRM</name>
<gene>
    <name evidence="8" type="ORF">P4S50_00440</name>
</gene>
<evidence type="ECO:0000256" key="4">
    <source>
        <dbReference type="ARBA" id="ARBA00022989"/>
    </source>
</evidence>
<feature type="transmembrane region" description="Helical" evidence="6">
    <location>
        <begin position="276"/>
        <end position="295"/>
    </location>
</feature>
<feature type="transmembrane region" description="Helical" evidence="6">
    <location>
        <begin position="167"/>
        <end position="185"/>
    </location>
</feature>
<dbReference type="InterPro" id="IPR036259">
    <property type="entry name" value="MFS_trans_sf"/>
</dbReference>
<evidence type="ECO:0000256" key="3">
    <source>
        <dbReference type="ARBA" id="ARBA00022692"/>
    </source>
</evidence>
<dbReference type="InterPro" id="IPR011701">
    <property type="entry name" value="MFS"/>
</dbReference>
<dbReference type="Proteomes" id="UP001222800">
    <property type="component" value="Chromosome"/>
</dbReference>
<evidence type="ECO:0000256" key="1">
    <source>
        <dbReference type="ARBA" id="ARBA00004651"/>
    </source>
</evidence>
<keyword evidence="2" id="KW-0813">Transport</keyword>
<evidence type="ECO:0000259" key="7">
    <source>
        <dbReference type="PROSITE" id="PS50850"/>
    </source>
</evidence>
<feature type="transmembrane region" description="Helical" evidence="6">
    <location>
        <begin position="48"/>
        <end position="70"/>
    </location>
</feature>
<dbReference type="RefSeq" id="WP_277732541.1">
    <property type="nucleotide sequence ID" value="NZ_CP120733.1"/>
</dbReference>
<dbReference type="PROSITE" id="PS50850">
    <property type="entry name" value="MFS"/>
    <property type="match status" value="1"/>
</dbReference>
<dbReference type="SUPFAM" id="SSF103473">
    <property type="entry name" value="MFS general substrate transporter"/>
    <property type="match status" value="1"/>
</dbReference>
<feature type="transmembrane region" description="Helical" evidence="6">
    <location>
        <begin position="301"/>
        <end position="320"/>
    </location>
</feature>
<accession>A0ABY8EFP5</accession>
<reference evidence="8 9" key="1">
    <citation type="submission" date="2023-03" db="EMBL/GenBank/DDBJ databases">
        <title>Complete genome sequence of Tepidibacter sp. SWIR-1, isolated from a deep-sea hydrothermal vent.</title>
        <authorList>
            <person name="Li X."/>
        </authorList>
    </citation>
    <scope>NUCLEOTIDE SEQUENCE [LARGE SCALE GENOMIC DNA]</scope>
    <source>
        <strain evidence="8 9">SWIR-1</strain>
    </source>
</reference>
<feature type="domain" description="Major facilitator superfamily (MFS) profile" evidence="7">
    <location>
        <begin position="12"/>
        <end position="387"/>
    </location>
</feature>
<feature type="transmembrane region" description="Helical" evidence="6">
    <location>
        <begin position="361"/>
        <end position="382"/>
    </location>
</feature>
<evidence type="ECO:0000313" key="9">
    <source>
        <dbReference type="Proteomes" id="UP001222800"/>
    </source>
</evidence>
<evidence type="ECO:0000313" key="8">
    <source>
        <dbReference type="EMBL" id="WFD10574.1"/>
    </source>
</evidence>
<feature type="transmembrane region" description="Helical" evidence="6">
    <location>
        <begin position="332"/>
        <end position="355"/>
    </location>
</feature>
<organism evidence="8 9">
    <name type="scientific">Tepidibacter hydrothermalis</name>
    <dbReference type="NCBI Taxonomy" id="3036126"/>
    <lineage>
        <taxon>Bacteria</taxon>
        <taxon>Bacillati</taxon>
        <taxon>Bacillota</taxon>
        <taxon>Clostridia</taxon>
        <taxon>Peptostreptococcales</taxon>
        <taxon>Peptostreptococcaceae</taxon>
        <taxon>Tepidibacter</taxon>
    </lineage>
</organism>
<dbReference type="EMBL" id="CP120733">
    <property type="protein sequence ID" value="WFD10574.1"/>
    <property type="molecule type" value="Genomic_DNA"/>
</dbReference>
<dbReference type="InterPro" id="IPR051788">
    <property type="entry name" value="MFS_Transporter"/>
</dbReference>
<comment type="subcellular location">
    <subcellularLocation>
        <location evidence="1">Cell membrane</location>
        <topology evidence="1">Multi-pass membrane protein</topology>
    </subcellularLocation>
</comment>
<proteinExistence type="predicted"/>
<feature type="transmembrane region" description="Helical" evidence="6">
    <location>
        <begin position="212"/>
        <end position="230"/>
    </location>
</feature>
<sequence length="397" mass="43176">MTNKGQNKTGLVVFLLFMLYVIQAMSDNFKGIVIPSLKMEFGINNTQIGYFLIISMLSFAVFQFVGGILIEKYGKKKVLQLGFILTIGSLGLLLISKSYFAIIASLFGVNAGVAMFGVVVSTLGPALPVASTAVLMNMIAFTYGASATVIQKVSGKLLLQGYDWRNFFGFMMAFSAVLFVYLMFIKIPESENLGSESNEKINLMDVLKDKMVWLYIGCLGFYLASEMGTGNWFGNYMNEAYSFNPDARGFYVSLFFGVITLGRLAGGFVAEKVGYLKSIIVFSLLSCISTSIGLFMGKGGLIVISCSAIFFALIFGTILTTVGDVFKKNVSYITGVILMFSYLVSTAVSFCIGILNDIVGVQAAYAMIPLSLIICCISASNIKKNVEYKLSNVNKVS</sequence>
<keyword evidence="4 6" id="KW-1133">Transmembrane helix</keyword>
<feature type="transmembrane region" description="Helical" evidence="6">
    <location>
        <begin position="250"/>
        <end position="269"/>
    </location>
</feature>
<dbReference type="InterPro" id="IPR020846">
    <property type="entry name" value="MFS_dom"/>
</dbReference>